<proteinExistence type="predicted"/>
<sequence length="220" mass="25126">MVIPAKNEEKTMVRIVEAVKKYADEIIVIDGHSKDRTREIAKSQGAIVFLDKGKGKGEAIRMGIKKAKGEITVFIDADLSHDPRDIPKLLQPIRQGKADLVIGSRRLGGSDELFGDLDKFIRETGSQIINLGINYFFKVRITDSQNGLRAIKTEVARLLGLEENVTTIEQEMLIKALKKGYRVVEVAAHEYKRKYGDSSIKLRRVWWRYLYSWIKYLIFS</sequence>
<reference evidence="2 3" key="1">
    <citation type="journal article" date="2016" name="Nat. Commun.">
        <title>Thousands of microbial genomes shed light on interconnected biogeochemical processes in an aquifer system.</title>
        <authorList>
            <person name="Anantharaman K."/>
            <person name="Brown C.T."/>
            <person name="Hug L.A."/>
            <person name="Sharon I."/>
            <person name="Castelle C.J."/>
            <person name="Probst A.J."/>
            <person name="Thomas B.C."/>
            <person name="Singh A."/>
            <person name="Wilkins M.J."/>
            <person name="Karaoz U."/>
            <person name="Brodie E.L."/>
            <person name="Williams K.H."/>
            <person name="Hubbard S.S."/>
            <person name="Banfield J.F."/>
        </authorList>
    </citation>
    <scope>NUCLEOTIDE SEQUENCE [LARGE SCALE GENOMIC DNA]</scope>
</reference>
<feature type="domain" description="Glycosyltransferase 2-like" evidence="1">
    <location>
        <begin position="2"/>
        <end position="136"/>
    </location>
</feature>
<evidence type="ECO:0000313" key="3">
    <source>
        <dbReference type="Proteomes" id="UP000178764"/>
    </source>
</evidence>
<dbReference type="EMBL" id="MEZT01000025">
    <property type="protein sequence ID" value="OGD56204.1"/>
    <property type="molecule type" value="Genomic_DNA"/>
</dbReference>
<dbReference type="PANTHER" id="PTHR48090">
    <property type="entry name" value="UNDECAPRENYL-PHOSPHATE 4-DEOXY-4-FORMAMIDO-L-ARABINOSE TRANSFERASE-RELATED"/>
    <property type="match status" value="1"/>
</dbReference>
<dbReference type="InterPro" id="IPR029044">
    <property type="entry name" value="Nucleotide-diphossugar_trans"/>
</dbReference>
<name>A0A1F5DMB6_9BACT</name>
<dbReference type="PANTHER" id="PTHR48090:SF7">
    <property type="entry name" value="RFBJ PROTEIN"/>
    <property type="match status" value="1"/>
</dbReference>
<dbReference type="AlphaFoldDB" id="A0A1F5DMB6"/>
<evidence type="ECO:0000259" key="1">
    <source>
        <dbReference type="Pfam" id="PF00535"/>
    </source>
</evidence>
<gene>
    <name evidence="2" type="ORF">A2V71_03305</name>
</gene>
<dbReference type="Pfam" id="PF00535">
    <property type="entry name" value="Glycos_transf_2"/>
    <property type="match status" value="1"/>
</dbReference>
<dbReference type="SUPFAM" id="SSF53448">
    <property type="entry name" value="Nucleotide-diphospho-sugar transferases"/>
    <property type="match status" value="1"/>
</dbReference>
<comment type="caution">
    <text evidence="2">The sequence shown here is derived from an EMBL/GenBank/DDBJ whole genome shotgun (WGS) entry which is preliminary data.</text>
</comment>
<accession>A0A1F5DMB6</accession>
<organism evidence="2 3">
    <name type="scientific">Candidatus Berkelbacteria bacterium RBG_13_40_8</name>
    <dbReference type="NCBI Taxonomy" id="1797467"/>
    <lineage>
        <taxon>Bacteria</taxon>
        <taxon>Candidatus Berkelbacteria</taxon>
    </lineage>
</organism>
<dbReference type="Proteomes" id="UP000178764">
    <property type="component" value="Unassembled WGS sequence"/>
</dbReference>
<dbReference type="CDD" id="cd04179">
    <property type="entry name" value="DPM_DPG-synthase_like"/>
    <property type="match status" value="1"/>
</dbReference>
<dbReference type="Gene3D" id="3.90.550.10">
    <property type="entry name" value="Spore Coat Polysaccharide Biosynthesis Protein SpsA, Chain A"/>
    <property type="match status" value="1"/>
</dbReference>
<dbReference type="InterPro" id="IPR050256">
    <property type="entry name" value="Glycosyltransferase_2"/>
</dbReference>
<dbReference type="InterPro" id="IPR001173">
    <property type="entry name" value="Glyco_trans_2-like"/>
</dbReference>
<protein>
    <recommendedName>
        <fullName evidence="1">Glycosyltransferase 2-like domain-containing protein</fullName>
    </recommendedName>
</protein>
<evidence type="ECO:0000313" key="2">
    <source>
        <dbReference type="EMBL" id="OGD56204.1"/>
    </source>
</evidence>